<keyword evidence="4" id="KW-1185">Reference proteome</keyword>
<dbReference type="InterPro" id="IPR008579">
    <property type="entry name" value="UGlyAH_Cupin_dom"/>
</dbReference>
<dbReference type="PANTHER" id="PTHR33271">
    <property type="entry name" value="OS04G0445200 PROTEIN"/>
    <property type="match status" value="1"/>
</dbReference>
<protein>
    <submittedName>
        <fullName evidence="2">(wild Malaysian banana) hypothetical protein</fullName>
    </submittedName>
</protein>
<dbReference type="InterPro" id="IPR011051">
    <property type="entry name" value="RmlC_Cupin_sf"/>
</dbReference>
<dbReference type="EnsemblPlants" id="Ma02_t07650.1">
    <property type="protein sequence ID" value="Ma02_p07650.1"/>
    <property type="gene ID" value="Ma02_g07650"/>
</dbReference>
<dbReference type="AlphaFoldDB" id="A0A804I0B9"/>
<dbReference type="Gramene" id="Ma02_t07650.1">
    <property type="protein sequence ID" value="Ma02_p07650.1"/>
    <property type="gene ID" value="Ma02_g07650"/>
</dbReference>
<dbReference type="FunCoup" id="A0A804I0B9">
    <property type="interactions" value="561"/>
</dbReference>
<dbReference type="InParanoid" id="A0A804I0B9"/>
<feature type="domain" description="(S)-ureidoglycine aminohydrolase cupin" evidence="1">
    <location>
        <begin position="62"/>
        <end position="136"/>
    </location>
</feature>
<evidence type="ECO:0000313" key="2">
    <source>
        <dbReference type="EMBL" id="CAG1861385.1"/>
    </source>
</evidence>
<dbReference type="Proteomes" id="UP000012960">
    <property type="component" value="Unplaced"/>
</dbReference>
<reference evidence="2" key="1">
    <citation type="submission" date="2021-03" db="EMBL/GenBank/DDBJ databases">
        <authorList>
            <consortium name="Genoscope - CEA"/>
            <person name="William W."/>
        </authorList>
    </citation>
    <scope>NUCLEOTIDE SEQUENCE</scope>
    <source>
        <strain evidence="2">Doubled-haploid Pahang</strain>
    </source>
</reference>
<accession>A0A804I0B9</accession>
<gene>
    <name evidence="2" type="ORF">GSMUA_62790.1</name>
</gene>
<evidence type="ECO:0000313" key="3">
    <source>
        <dbReference type="EnsemblPlants" id="Ma02_p07650.1"/>
    </source>
</evidence>
<name>A0A804I0B9_MUSAM</name>
<dbReference type="OrthoDB" id="10260542at2759"/>
<proteinExistence type="predicted"/>
<dbReference type="SUPFAM" id="SSF51182">
    <property type="entry name" value="RmlC-like cupins"/>
    <property type="match status" value="1"/>
</dbReference>
<dbReference type="PANTHER" id="PTHR33271:SF22">
    <property type="entry name" value="OS04G0445200 PROTEIN"/>
    <property type="match status" value="1"/>
</dbReference>
<dbReference type="Pfam" id="PF05899">
    <property type="entry name" value="Cupin_3"/>
    <property type="match status" value="1"/>
</dbReference>
<dbReference type="Gene3D" id="2.60.120.10">
    <property type="entry name" value="Jelly Rolls"/>
    <property type="match status" value="1"/>
</dbReference>
<dbReference type="CDD" id="cd02227">
    <property type="entry name" value="cupin_TM1112-like"/>
    <property type="match status" value="1"/>
</dbReference>
<dbReference type="InterPro" id="IPR014710">
    <property type="entry name" value="RmlC-like_jellyroll"/>
</dbReference>
<sequence length="139" mass="15913">MAGPTLMARTPFSGVLFPARATRAQEKCRDPRLLRFRIRAETMATEKLGIKVERNPPESRLAELGVRQWPKWGCSPSKFPWKYVAKETCYLLQGKVKVFPEGHGDEFVEIQAGDLVEFPEGMSCTWDVSVTVDKHYYFD</sequence>
<dbReference type="EMBL" id="HG996467">
    <property type="protein sequence ID" value="CAG1861385.1"/>
    <property type="molecule type" value="Genomic_DNA"/>
</dbReference>
<organism evidence="3 4">
    <name type="scientific">Musa acuminata subsp. malaccensis</name>
    <name type="common">Wild banana</name>
    <name type="synonym">Musa malaccensis</name>
    <dbReference type="NCBI Taxonomy" id="214687"/>
    <lineage>
        <taxon>Eukaryota</taxon>
        <taxon>Viridiplantae</taxon>
        <taxon>Streptophyta</taxon>
        <taxon>Embryophyta</taxon>
        <taxon>Tracheophyta</taxon>
        <taxon>Spermatophyta</taxon>
        <taxon>Magnoliopsida</taxon>
        <taxon>Liliopsida</taxon>
        <taxon>Zingiberales</taxon>
        <taxon>Musaceae</taxon>
        <taxon>Musa</taxon>
    </lineage>
</organism>
<evidence type="ECO:0000259" key="1">
    <source>
        <dbReference type="Pfam" id="PF05899"/>
    </source>
</evidence>
<reference evidence="3" key="2">
    <citation type="submission" date="2021-05" db="UniProtKB">
        <authorList>
            <consortium name="EnsemblPlants"/>
        </authorList>
    </citation>
    <scope>IDENTIFICATION</scope>
    <source>
        <strain evidence="3">subsp. malaccensis</strain>
    </source>
</reference>
<evidence type="ECO:0000313" key="4">
    <source>
        <dbReference type="Proteomes" id="UP000012960"/>
    </source>
</evidence>
<dbReference type="OMA" id="NKPYNSR"/>